<proteinExistence type="predicted"/>
<feature type="region of interest" description="Disordered" evidence="1">
    <location>
        <begin position="1"/>
        <end position="26"/>
    </location>
</feature>
<name>A0A398D2R2_9BACT</name>
<accession>A0A398D670</accession>
<feature type="transmembrane region" description="Helical" evidence="2">
    <location>
        <begin position="137"/>
        <end position="162"/>
    </location>
</feature>
<organism evidence="4 6">
    <name type="scientific">Candidatus Cryosericum odellii</name>
    <dbReference type="NCBI Taxonomy" id="2290917"/>
    <lineage>
        <taxon>Bacteria</taxon>
        <taxon>Pseudomonadati</taxon>
        <taxon>Caldisericota/Cryosericota group</taxon>
        <taxon>Candidatus Cryosericota</taxon>
        <taxon>Candidatus Cryosericia</taxon>
        <taxon>Candidatus Cryosericales</taxon>
        <taxon>Candidatus Cryosericaceae</taxon>
        <taxon>Candidatus Cryosericum</taxon>
    </lineage>
</organism>
<feature type="compositionally biased region" description="Basic and acidic residues" evidence="1">
    <location>
        <begin position="16"/>
        <end position="26"/>
    </location>
</feature>
<evidence type="ECO:0000313" key="4">
    <source>
        <dbReference type="EMBL" id="RIE07769.1"/>
    </source>
</evidence>
<keyword evidence="5" id="KW-1185">Reference proteome</keyword>
<evidence type="ECO:0000313" key="5">
    <source>
        <dbReference type="Proteomes" id="UP000266260"/>
    </source>
</evidence>
<gene>
    <name evidence="4" type="ORF">SMC5_09015</name>
    <name evidence="3" type="ORF">SMC6_08600</name>
</gene>
<dbReference type="AlphaFoldDB" id="A0A398D2R2"/>
<evidence type="ECO:0000313" key="6">
    <source>
        <dbReference type="Proteomes" id="UP000266489"/>
    </source>
</evidence>
<keyword evidence="2" id="KW-1133">Transmembrane helix</keyword>
<accession>A0A398D2R2</accession>
<evidence type="ECO:0000256" key="1">
    <source>
        <dbReference type="SAM" id="MobiDB-lite"/>
    </source>
</evidence>
<dbReference type="EMBL" id="QXIU01000219">
    <property type="protein sequence ID" value="RIE07769.1"/>
    <property type="molecule type" value="Genomic_DNA"/>
</dbReference>
<feature type="transmembrane region" description="Helical" evidence="2">
    <location>
        <begin position="42"/>
        <end position="64"/>
    </location>
</feature>
<dbReference type="RefSeq" id="WP_119120443.1">
    <property type="nucleotide sequence ID" value="NZ_QXIT01000152.1"/>
</dbReference>
<feature type="transmembrane region" description="Helical" evidence="2">
    <location>
        <begin position="174"/>
        <end position="192"/>
    </location>
</feature>
<dbReference type="EMBL" id="QXIT01000152">
    <property type="protein sequence ID" value="RIE06594.1"/>
    <property type="molecule type" value="Genomic_DNA"/>
</dbReference>
<dbReference type="Proteomes" id="UP000266260">
    <property type="component" value="Unassembled WGS sequence"/>
</dbReference>
<keyword evidence="2" id="KW-0472">Membrane</keyword>
<reference evidence="5 6" key="1">
    <citation type="submission" date="2018-09" db="EMBL/GenBank/DDBJ databases">
        <title>Discovery and Ecogenomic Context for Candidatus Cryosericales, a Global Caldiserica Order Active in Thawing Permafrost.</title>
        <authorList>
            <person name="Martinez M.A."/>
            <person name="Woodcroft B.J."/>
            <person name="Ignacio Espinoza J.C."/>
            <person name="Zayed A."/>
            <person name="Singleton C.M."/>
            <person name="Boyd J."/>
            <person name="Li Y.-F."/>
            <person name="Purvine S."/>
            <person name="Maughan H."/>
            <person name="Hodgkins S.B."/>
            <person name="Anderson D."/>
            <person name="Sederholm M."/>
            <person name="Temperton B."/>
            <person name="Saleska S.R."/>
            <person name="Tyson G.W."/>
            <person name="Rich V.I."/>
        </authorList>
    </citation>
    <scope>NUCLEOTIDE SEQUENCE [LARGE SCALE GENOMIC DNA]</scope>
    <source>
        <strain evidence="4 6">SMC5</strain>
        <strain evidence="3 5">SMC6</strain>
    </source>
</reference>
<comment type="caution">
    <text evidence="4">The sequence shown here is derived from an EMBL/GenBank/DDBJ whole genome shotgun (WGS) entry which is preliminary data.</text>
</comment>
<dbReference type="Proteomes" id="UP000266489">
    <property type="component" value="Unassembled WGS sequence"/>
</dbReference>
<keyword evidence="2" id="KW-0812">Transmembrane</keyword>
<feature type="transmembrane region" description="Helical" evidence="2">
    <location>
        <begin position="70"/>
        <end position="91"/>
    </location>
</feature>
<protein>
    <submittedName>
        <fullName evidence="4">Uncharacterized protein</fullName>
    </submittedName>
</protein>
<evidence type="ECO:0000256" key="2">
    <source>
        <dbReference type="SAM" id="Phobius"/>
    </source>
</evidence>
<feature type="transmembrane region" description="Helical" evidence="2">
    <location>
        <begin position="103"/>
        <end position="125"/>
    </location>
</feature>
<feature type="transmembrane region" description="Helical" evidence="2">
    <location>
        <begin position="237"/>
        <end position="259"/>
    </location>
</feature>
<sequence>MWETDRTTSGTSKGDGYPRETRGRDRTNRPFSATAFEQALGWLLRGASLVWELVLAFLLLQLLSKLSSDWPASISLICLLAALNLFTEWFTRICWLAVRREDVFSRLSVLWVLGLGIAIGAVYLRAIPLGVSGHLDWFLAIVAIAEIVAVPLFLVTTGFIRLPRSFWLFTGRQLVGFATATSVLLIFLGAYGRKENMFTPHSSLWELANSFGPLIVQGVKNLVSGETLGAGAKTADVLVYMVGWIVFVLIAGVEVSLIADRASEEMARIQSSTTRAHRASAGRLEGRWRWPRKGAD</sequence>
<evidence type="ECO:0000313" key="3">
    <source>
        <dbReference type="EMBL" id="RIE06594.1"/>
    </source>
</evidence>